<dbReference type="GO" id="GO:0008473">
    <property type="term" value="F:ornithine cyclodeaminase activity"/>
    <property type="evidence" value="ECO:0007669"/>
    <property type="project" value="UniProtKB-EC"/>
</dbReference>
<reference evidence="10" key="1">
    <citation type="submission" date="2020-02" db="EMBL/GenBank/DDBJ databases">
        <authorList>
            <person name="Meier V. D."/>
        </authorList>
    </citation>
    <scope>NUCLEOTIDE SEQUENCE</scope>
    <source>
        <strain evidence="10">AVDCRST_MAG42</strain>
    </source>
</reference>
<keyword evidence="3" id="KW-0520">NAD</keyword>
<dbReference type="Gene3D" id="3.30.70.2690">
    <property type="entry name" value="LOR/SDH bifunctional enzyme, conserved domain"/>
    <property type="match status" value="1"/>
</dbReference>
<organism evidence="10">
    <name type="scientific">uncultured Chthoniobacterales bacterium</name>
    <dbReference type="NCBI Taxonomy" id="1836801"/>
    <lineage>
        <taxon>Bacteria</taxon>
        <taxon>Pseudomonadati</taxon>
        <taxon>Verrucomicrobiota</taxon>
        <taxon>Spartobacteria</taxon>
        <taxon>Chthoniobacterales</taxon>
        <taxon>environmental samples</taxon>
    </lineage>
</organism>
<evidence type="ECO:0000256" key="5">
    <source>
        <dbReference type="ARBA" id="ARBA00066346"/>
    </source>
</evidence>
<accession>A0A6J4HYM2</accession>
<dbReference type="Pfam" id="PF21570">
    <property type="entry name" value="ArgZ-like_C_2nd"/>
    <property type="match status" value="1"/>
</dbReference>
<dbReference type="GO" id="GO:0000166">
    <property type="term" value="F:nucleotide binding"/>
    <property type="evidence" value="ECO:0007669"/>
    <property type="project" value="UniProtKB-KW"/>
</dbReference>
<feature type="domain" description="LOR/SDH bifunctional enzyme conserved" evidence="7">
    <location>
        <begin position="4"/>
        <end position="101"/>
    </location>
</feature>
<sequence>MFSETVELRGHIIDSLILPKVLDTILTSGGSFKIGEVKIGQNRADQSYARVEVSAPSGEALDDLLLRLRQHGAEALEKKEAQLAPAPADGVFPPEFYVTTNQQTFVRLGKDEVEVRPAIMDSGIAIDGNTARAVRFYDVRKGDQIVVGHNGVRVVPLQRSTSRTDIFHFINTSVSAERPKIAVIRELGAELVRIRNEGGNILVVGGPAIVHTGAAEQLEQLITRGFVQRLFAGNGLAVYDIESVFFGTSLGMDLERSALSDRGHENHMRAINTIREAGGITQAVEKKVLTRGIMHACVQHGVDIVLSGSIRDDGPIPGVTTDAVEAQKIMRDKLQDVSIVLMMGSMLHSIAVSNMLSAAVKIVVVDIDPAAVSKITSQQSFQSIGLVTDVEPFLRELVAGITAAETKQEASDSSTAVGMTETAGVKQMSDGAAAK</sequence>
<evidence type="ECO:0000259" key="9">
    <source>
        <dbReference type="Pfam" id="PF21571"/>
    </source>
</evidence>
<feature type="domain" description="Arginine dihydrolase ArgZ/ArgE-like C-terminal second subdomain" evidence="8">
    <location>
        <begin position="186"/>
        <end position="397"/>
    </location>
</feature>
<feature type="domain" description="Arginine dihydrolase ArgZ/ArgE-like C-terminal first subdomain" evidence="9">
    <location>
        <begin position="103"/>
        <end position="184"/>
    </location>
</feature>
<dbReference type="NCBIfam" id="TIGR00300">
    <property type="entry name" value="TIGR00300 family protein"/>
    <property type="match status" value="1"/>
</dbReference>
<dbReference type="CDD" id="cd12144">
    <property type="entry name" value="SDH_N_domain"/>
    <property type="match status" value="1"/>
</dbReference>
<evidence type="ECO:0000313" key="10">
    <source>
        <dbReference type="EMBL" id="CAA9236702.1"/>
    </source>
</evidence>
<proteinExistence type="predicted"/>
<keyword evidence="2" id="KW-0547">Nucleotide-binding</keyword>
<evidence type="ECO:0000256" key="3">
    <source>
        <dbReference type="ARBA" id="ARBA00023027"/>
    </source>
</evidence>
<dbReference type="InterPro" id="IPR005239">
    <property type="entry name" value="ArgZ/ArgE-like"/>
</dbReference>
<dbReference type="EMBL" id="CADCTA010000058">
    <property type="protein sequence ID" value="CAA9236702.1"/>
    <property type="molecule type" value="Genomic_DNA"/>
</dbReference>
<comment type="cofactor">
    <cofactor evidence="1">
        <name>NAD(+)</name>
        <dbReference type="ChEBI" id="CHEBI:57540"/>
    </cofactor>
</comment>
<evidence type="ECO:0000259" key="7">
    <source>
        <dbReference type="Pfam" id="PF04455"/>
    </source>
</evidence>
<evidence type="ECO:0000256" key="6">
    <source>
        <dbReference type="SAM" id="MobiDB-lite"/>
    </source>
</evidence>
<name>A0A6J4HYM2_9BACT</name>
<evidence type="ECO:0000259" key="8">
    <source>
        <dbReference type="Pfam" id="PF21570"/>
    </source>
</evidence>
<dbReference type="AlphaFoldDB" id="A0A6J4HYM2"/>
<protein>
    <recommendedName>
        <fullName evidence="5">ornithine cyclodeaminase</fullName>
        <ecNumber evidence="5">4.3.1.12</ecNumber>
    </recommendedName>
</protein>
<evidence type="ECO:0000256" key="1">
    <source>
        <dbReference type="ARBA" id="ARBA00001911"/>
    </source>
</evidence>
<dbReference type="EC" id="4.3.1.12" evidence="5"/>
<dbReference type="InterPro" id="IPR048964">
    <property type="entry name" value="ArgZ/ArgE-like_C_1st"/>
</dbReference>
<gene>
    <name evidence="10" type="ORF">AVDCRST_MAG42-1457</name>
</gene>
<dbReference type="Gene3D" id="3.40.50.10690">
    <property type="entry name" value="putative lor/sdh protein like domains"/>
    <property type="match status" value="1"/>
</dbReference>
<dbReference type="Pfam" id="PF21571">
    <property type="entry name" value="ArgZ-like_C_1st"/>
    <property type="match status" value="1"/>
</dbReference>
<evidence type="ECO:0000256" key="2">
    <source>
        <dbReference type="ARBA" id="ARBA00022741"/>
    </source>
</evidence>
<keyword evidence="4" id="KW-0456">Lyase</keyword>
<dbReference type="InterPro" id="IPR048963">
    <property type="entry name" value="ArgZ/ArgE-like_C_2nd"/>
</dbReference>
<dbReference type="InterPro" id="IPR007545">
    <property type="entry name" value="LOR/SDH_bifunc_enz_cons_dom"/>
</dbReference>
<feature type="region of interest" description="Disordered" evidence="6">
    <location>
        <begin position="410"/>
        <end position="435"/>
    </location>
</feature>
<dbReference type="InterPro" id="IPR043009">
    <property type="entry name" value="LOR/SDH_bifunc_enz_cons_dom_sf"/>
</dbReference>
<evidence type="ECO:0000256" key="4">
    <source>
        <dbReference type="ARBA" id="ARBA00023239"/>
    </source>
</evidence>
<dbReference type="Pfam" id="PF04455">
    <property type="entry name" value="Saccharop_dh_N"/>
    <property type="match status" value="1"/>
</dbReference>